<name>A0AAN9KMR4_CLITE</name>
<proteinExistence type="predicted"/>
<gene>
    <name evidence="1" type="ORF">RJT34_03786</name>
</gene>
<dbReference type="EMBL" id="JAYKXN010000001">
    <property type="protein sequence ID" value="KAK7319073.1"/>
    <property type="molecule type" value="Genomic_DNA"/>
</dbReference>
<protein>
    <submittedName>
        <fullName evidence="1">Uncharacterized protein</fullName>
    </submittedName>
</protein>
<evidence type="ECO:0000313" key="2">
    <source>
        <dbReference type="Proteomes" id="UP001359559"/>
    </source>
</evidence>
<dbReference type="AlphaFoldDB" id="A0AAN9KMR4"/>
<reference evidence="1 2" key="1">
    <citation type="submission" date="2024-01" db="EMBL/GenBank/DDBJ databases">
        <title>The genomes of 5 underutilized Papilionoideae crops provide insights into root nodulation and disease resistance.</title>
        <authorList>
            <person name="Yuan L."/>
        </authorList>
    </citation>
    <scope>NUCLEOTIDE SEQUENCE [LARGE SCALE GENOMIC DNA]</scope>
    <source>
        <strain evidence="1">LY-2023</strain>
        <tissue evidence="1">Leaf</tissue>
    </source>
</reference>
<organism evidence="1 2">
    <name type="scientific">Clitoria ternatea</name>
    <name type="common">Butterfly pea</name>
    <dbReference type="NCBI Taxonomy" id="43366"/>
    <lineage>
        <taxon>Eukaryota</taxon>
        <taxon>Viridiplantae</taxon>
        <taxon>Streptophyta</taxon>
        <taxon>Embryophyta</taxon>
        <taxon>Tracheophyta</taxon>
        <taxon>Spermatophyta</taxon>
        <taxon>Magnoliopsida</taxon>
        <taxon>eudicotyledons</taxon>
        <taxon>Gunneridae</taxon>
        <taxon>Pentapetalae</taxon>
        <taxon>rosids</taxon>
        <taxon>fabids</taxon>
        <taxon>Fabales</taxon>
        <taxon>Fabaceae</taxon>
        <taxon>Papilionoideae</taxon>
        <taxon>50 kb inversion clade</taxon>
        <taxon>NPAAA clade</taxon>
        <taxon>indigoferoid/millettioid clade</taxon>
        <taxon>Phaseoleae</taxon>
        <taxon>Clitoria</taxon>
    </lineage>
</organism>
<accession>A0AAN9KMR4</accession>
<evidence type="ECO:0000313" key="1">
    <source>
        <dbReference type="EMBL" id="KAK7319073.1"/>
    </source>
</evidence>
<keyword evidence="2" id="KW-1185">Reference proteome</keyword>
<dbReference type="Proteomes" id="UP001359559">
    <property type="component" value="Unassembled WGS sequence"/>
</dbReference>
<sequence>MPPLMLNHTPFLLAFESPTDVKKRQRPFRFLVAWVTHPYFKEMVRDFGMMVAIGVLQSMSFNPTFQNRNVNLLILTIWLFDGETGGGLNQCLVEDSIPKGNRDCNTKFFHLSTIIHRGGNKLSSLQNDEEVVFDDKELKEMTINFYKNLYNDSNPSESCRVHGLSLPPPG</sequence>
<comment type="caution">
    <text evidence="1">The sequence shown here is derived from an EMBL/GenBank/DDBJ whole genome shotgun (WGS) entry which is preliminary data.</text>
</comment>